<dbReference type="PANTHER" id="PTHR32268">
    <property type="entry name" value="HOMOSERINE O-ACETYLTRANSFERASE"/>
    <property type="match status" value="1"/>
</dbReference>
<comment type="caution">
    <text evidence="3">The sequence shown here is derived from an EMBL/GenBank/DDBJ whole genome shotgun (WGS) entry which is preliminary data.</text>
</comment>
<protein>
    <submittedName>
        <fullName evidence="3">Homoserine O-acetyltransferase</fullName>
    </submittedName>
</protein>
<reference evidence="3" key="2">
    <citation type="submission" date="2020-09" db="EMBL/GenBank/DDBJ databases">
        <authorList>
            <person name="Sun Q."/>
            <person name="Zhou Y."/>
        </authorList>
    </citation>
    <scope>NUCLEOTIDE SEQUENCE</scope>
    <source>
        <strain evidence="3">CGMCC 1.15519</strain>
    </source>
</reference>
<organism evidence="3 4">
    <name type="scientific">Sandarakinorhabdus glacialis</name>
    <dbReference type="NCBI Taxonomy" id="1614636"/>
    <lineage>
        <taxon>Bacteria</taxon>
        <taxon>Pseudomonadati</taxon>
        <taxon>Pseudomonadota</taxon>
        <taxon>Alphaproteobacteria</taxon>
        <taxon>Sphingomonadales</taxon>
        <taxon>Sphingosinicellaceae</taxon>
        <taxon>Sandarakinorhabdus</taxon>
    </lineage>
</organism>
<dbReference type="GO" id="GO:0016747">
    <property type="term" value="F:acyltransferase activity, transferring groups other than amino-acyl groups"/>
    <property type="evidence" value="ECO:0007669"/>
    <property type="project" value="InterPro"/>
</dbReference>
<feature type="active site" description="Nucleophile" evidence="1">
    <location>
        <position position="128"/>
    </location>
</feature>
<feature type="active site" evidence="1">
    <location>
        <position position="283"/>
    </location>
</feature>
<dbReference type="InterPro" id="IPR000073">
    <property type="entry name" value="AB_hydrolase_1"/>
</dbReference>
<dbReference type="PANTHER" id="PTHR32268:SF15">
    <property type="entry name" value="HOMOSERINE ACETYLTRANSFERASE FAMILY PROTEIN (AFU_ORTHOLOGUE AFUA_1G15350)"/>
    <property type="match status" value="1"/>
</dbReference>
<dbReference type="InterPro" id="IPR008220">
    <property type="entry name" value="HAT_MetX-like"/>
</dbReference>
<dbReference type="InterPro" id="IPR029058">
    <property type="entry name" value="AB_hydrolase_fold"/>
</dbReference>
<dbReference type="NCBIfam" id="NF005757">
    <property type="entry name" value="PRK07581.1"/>
    <property type="match status" value="1"/>
</dbReference>
<dbReference type="PIRSF" id="PIRSF000443">
    <property type="entry name" value="Homoser_Ac_trans"/>
    <property type="match status" value="1"/>
</dbReference>
<sequence>MHPQYYEAGDTLLQSGTVLPGVRLAYAVHGTLNAARDNGIVYPSHYAGTHDDNAWNIGPGRALDPEKYCIIVPNLLGNGVSTSPSCPPPGMASMDFPAVTMLDNIRLQHRLVTEVLGITRLALVTGHSMGAQQAFHWGALYPDMVERIAPFCGSARTSRHNFLFLEGIKAALTADAAWAGGHYAAPPVTGLRAFARVYAGWAWSQAWFRERLDMQVLGLPSLEAFLTHAWEPHFLSKDANDLLAMLSTWQGADISANTHYDGDFHQALAAIKAKAIVMPCRTDLYFPPEDSEIEVARMPDAELRIIPSIWGHMAGGGLNPADATFIDTALIDLLAR</sequence>
<dbReference type="Gene3D" id="3.40.50.1820">
    <property type="entry name" value="alpha/beta hydrolase"/>
    <property type="match status" value="1"/>
</dbReference>
<evidence type="ECO:0000313" key="4">
    <source>
        <dbReference type="Proteomes" id="UP000635071"/>
    </source>
</evidence>
<dbReference type="EMBL" id="BMJM01000015">
    <property type="protein sequence ID" value="GGE21231.1"/>
    <property type="molecule type" value="Genomic_DNA"/>
</dbReference>
<evidence type="ECO:0000256" key="1">
    <source>
        <dbReference type="PIRSR" id="PIRSR000443-1"/>
    </source>
</evidence>
<keyword evidence="4" id="KW-1185">Reference proteome</keyword>
<evidence type="ECO:0000313" key="3">
    <source>
        <dbReference type="EMBL" id="GGE21231.1"/>
    </source>
</evidence>
<evidence type="ECO:0000259" key="2">
    <source>
        <dbReference type="Pfam" id="PF00561"/>
    </source>
</evidence>
<name>A0A917EBD4_9SPHN</name>
<accession>A0A917EBD4</accession>
<dbReference type="Pfam" id="PF00561">
    <property type="entry name" value="Abhydrolase_1"/>
    <property type="match status" value="1"/>
</dbReference>
<gene>
    <name evidence="3" type="ORF">GCM10011529_29830</name>
</gene>
<feature type="domain" description="AB hydrolase-1" evidence="2">
    <location>
        <begin position="61"/>
        <end position="312"/>
    </location>
</feature>
<reference evidence="3" key="1">
    <citation type="journal article" date="2014" name="Int. J. Syst. Evol. Microbiol.">
        <title>Complete genome sequence of Corynebacterium casei LMG S-19264T (=DSM 44701T), isolated from a smear-ripened cheese.</title>
        <authorList>
            <consortium name="US DOE Joint Genome Institute (JGI-PGF)"/>
            <person name="Walter F."/>
            <person name="Albersmeier A."/>
            <person name="Kalinowski J."/>
            <person name="Ruckert C."/>
        </authorList>
    </citation>
    <scope>NUCLEOTIDE SEQUENCE</scope>
    <source>
        <strain evidence="3">CGMCC 1.15519</strain>
    </source>
</reference>
<dbReference type="Proteomes" id="UP000635071">
    <property type="component" value="Unassembled WGS sequence"/>
</dbReference>
<proteinExistence type="predicted"/>
<dbReference type="AlphaFoldDB" id="A0A917EBD4"/>
<dbReference type="SUPFAM" id="SSF53474">
    <property type="entry name" value="alpha/beta-Hydrolases"/>
    <property type="match status" value="1"/>
</dbReference>
<feature type="active site" evidence="1">
    <location>
        <position position="312"/>
    </location>
</feature>
<dbReference type="RefSeq" id="WP_188764146.1">
    <property type="nucleotide sequence ID" value="NZ_BMJM01000015.1"/>
</dbReference>